<keyword evidence="1" id="KW-0805">Transcription regulation</keyword>
<gene>
    <name evidence="5" type="ORF">Aiant_89070</name>
</gene>
<evidence type="ECO:0000313" key="5">
    <source>
        <dbReference type="EMBL" id="BCJ48250.1"/>
    </source>
</evidence>
<dbReference type="SMART" id="SM00418">
    <property type="entry name" value="HTH_ARSR"/>
    <property type="match status" value="1"/>
</dbReference>
<dbReference type="EMBL" id="AP023356">
    <property type="protein sequence ID" value="BCJ48250.1"/>
    <property type="molecule type" value="Genomic_DNA"/>
</dbReference>
<proteinExistence type="predicted"/>
<dbReference type="PANTHER" id="PTHR43132">
    <property type="entry name" value="ARSENICAL RESISTANCE OPERON REPRESSOR ARSR-RELATED"/>
    <property type="match status" value="1"/>
</dbReference>
<name>A0ABM7M9G3_9ACTN</name>
<keyword evidence="6" id="KW-1185">Reference proteome</keyword>
<dbReference type="RefSeq" id="WP_189330558.1">
    <property type="nucleotide sequence ID" value="NZ_AP023356.1"/>
</dbReference>
<dbReference type="InterPro" id="IPR036388">
    <property type="entry name" value="WH-like_DNA-bd_sf"/>
</dbReference>
<dbReference type="PROSITE" id="PS50987">
    <property type="entry name" value="HTH_ARSR_2"/>
    <property type="match status" value="1"/>
</dbReference>
<organism evidence="5 6">
    <name type="scientific">Actinoplanes ianthinogenes</name>
    <dbReference type="NCBI Taxonomy" id="122358"/>
    <lineage>
        <taxon>Bacteria</taxon>
        <taxon>Bacillati</taxon>
        <taxon>Actinomycetota</taxon>
        <taxon>Actinomycetes</taxon>
        <taxon>Micromonosporales</taxon>
        <taxon>Micromonosporaceae</taxon>
        <taxon>Actinoplanes</taxon>
    </lineage>
</organism>
<evidence type="ECO:0000256" key="1">
    <source>
        <dbReference type="ARBA" id="ARBA00023015"/>
    </source>
</evidence>
<dbReference type="PANTHER" id="PTHR43132:SF8">
    <property type="entry name" value="HTH-TYPE TRANSCRIPTIONAL REGULATOR KMTR"/>
    <property type="match status" value="1"/>
</dbReference>
<keyword evidence="2" id="KW-0238">DNA-binding</keyword>
<dbReference type="InterPro" id="IPR036390">
    <property type="entry name" value="WH_DNA-bd_sf"/>
</dbReference>
<dbReference type="Gene3D" id="1.10.10.10">
    <property type="entry name" value="Winged helix-like DNA-binding domain superfamily/Winged helix DNA-binding domain"/>
    <property type="match status" value="1"/>
</dbReference>
<keyword evidence="3" id="KW-0804">Transcription</keyword>
<reference evidence="5 6" key="1">
    <citation type="submission" date="2020-08" db="EMBL/GenBank/DDBJ databases">
        <title>Whole genome shotgun sequence of Actinoplanes ianthinogenes NBRC 13996.</title>
        <authorList>
            <person name="Komaki H."/>
            <person name="Tamura T."/>
        </authorList>
    </citation>
    <scope>NUCLEOTIDE SEQUENCE [LARGE SCALE GENOMIC DNA]</scope>
    <source>
        <strain evidence="5 6">NBRC 13996</strain>
    </source>
</reference>
<accession>A0ABM7M9G3</accession>
<dbReference type="Pfam" id="PF01022">
    <property type="entry name" value="HTH_5"/>
    <property type="match status" value="1"/>
</dbReference>
<dbReference type="NCBIfam" id="NF033788">
    <property type="entry name" value="HTH_metalloreg"/>
    <property type="match status" value="1"/>
</dbReference>
<dbReference type="InterPro" id="IPR051011">
    <property type="entry name" value="Metal_resp_trans_reg"/>
</dbReference>
<evidence type="ECO:0000256" key="3">
    <source>
        <dbReference type="ARBA" id="ARBA00023163"/>
    </source>
</evidence>
<dbReference type="Proteomes" id="UP000676967">
    <property type="component" value="Chromosome"/>
</dbReference>
<feature type="domain" description="HTH arsR-type" evidence="4">
    <location>
        <begin position="17"/>
        <end position="111"/>
    </location>
</feature>
<dbReference type="SUPFAM" id="SSF46785">
    <property type="entry name" value="Winged helix' DNA-binding domain"/>
    <property type="match status" value="1"/>
</dbReference>
<evidence type="ECO:0000259" key="4">
    <source>
        <dbReference type="PROSITE" id="PS50987"/>
    </source>
</evidence>
<dbReference type="CDD" id="cd00090">
    <property type="entry name" value="HTH_ARSR"/>
    <property type="match status" value="1"/>
</dbReference>
<dbReference type="InterPro" id="IPR011991">
    <property type="entry name" value="ArsR-like_HTH"/>
</dbReference>
<dbReference type="InterPro" id="IPR001845">
    <property type="entry name" value="HTH_ArsR_DNA-bd_dom"/>
</dbReference>
<sequence>MRARDNVADASDLQKHPSGDTIAVATTMLSMLADPTRLRLLAALLPGERDVSALTAATGSARPAVSQHLGKLRLAGLVRVRREGRRQVYAVSGPHIARLVIEVLQVAEHPSR</sequence>
<dbReference type="PRINTS" id="PR00778">
    <property type="entry name" value="HTHARSR"/>
</dbReference>
<protein>
    <submittedName>
        <fullName evidence="5">Transcriptional regulator</fullName>
    </submittedName>
</protein>
<evidence type="ECO:0000256" key="2">
    <source>
        <dbReference type="ARBA" id="ARBA00023125"/>
    </source>
</evidence>
<evidence type="ECO:0000313" key="6">
    <source>
        <dbReference type="Proteomes" id="UP000676967"/>
    </source>
</evidence>